<keyword evidence="4" id="KW-0804">Transcription</keyword>
<sequence>MNESQPSLDDLALFLDLAAAGSLAETARRRSMPLPTLSRRMTKLEQMTGRALFLRGRAGYALSGDGRALAAELHDLPELRQRVTAWMQTDHGPVAVRITAGFWTAHHLAMRLAPDRAGRWLPAFVASNAPLDLAGREADIGIRNRPPTSARLARQRLRRIDYVVYASDPAVTGYVALPAGPGLAASQRWLHDTCGDRIVTTATDPRLCLDLALAGFGQVVLPTFAGDATAGLTRMSPPIAPLSHDEWLVSHHASRHDPPIRAALNAIADALCPD</sequence>
<dbReference type="GO" id="GO:0003700">
    <property type="term" value="F:DNA-binding transcription factor activity"/>
    <property type="evidence" value="ECO:0007669"/>
    <property type="project" value="InterPro"/>
</dbReference>
<dbReference type="InterPro" id="IPR050176">
    <property type="entry name" value="LTTR"/>
</dbReference>
<gene>
    <name evidence="6" type="ORF">ATI53_1001173</name>
</gene>
<evidence type="ECO:0000313" key="6">
    <source>
        <dbReference type="EMBL" id="RAK24066.1"/>
    </source>
</evidence>
<dbReference type="Pfam" id="PF00126">
    <property type="entry name" value="HTH_1"/>
    <property type="match status" value="1"/>
</dbReference>
<comment type="caution">
    <text evidence="6">The sequence shown here is derived from an EMBL/GenBank/DDBJ whole genome shotgun (WGS) entry which is preliminary data.</text>
</comment>
<dbReference type="EMBL" id="QLMG01000001">
    <property type="protein sequence ID" value="RAK24066.1"/>
    <property type="molecule type" value="Genomic_DNA"/>
</dbReference>
<dbReference type="Pfam" id="PF03466">
    <property type="entry name" value="LysR_substrate"/>
    <property type="match status" value="1"/>
</dbReference>
<dbReference type="RefSeq" id="WP_009506205.1">
    <property type="nucleotide sequence ID" value="NZ_LIGL01000003.1"/>
</dbReference>
<dbReference type="OrthoDB" id="9796526at2"/>
<comment type="similarity">
    <text evidence="1">Belongs to the LysR transcriptional regulatory family.</text>
</comment>
<keyword evidence="3 6" id="KW-0238">DNA-binding</keyword>
<dbReference type="InterPro" id="IPR005119">
    <property type="entry name" value="LysR_subst-bd"/>
</dbReference>
<evidence type="ECO:0000313" key="7">
    <source>
        <dbReference type="Proteomes" id="UP000249165"/>
    </source>
</evidence>
<dbReference type="Gene3D" id="3.40.190.290">
    <property type="match status" value="1"/>
</dbReference>
<reference evidence="6 7" key="1">
    <citation type="submission" date="2018-06" db="EMBL/GenBank/DDBJ databases">
        <title>Genomic Encyclopedia of Archaeal and Bacterial Type Strains, Phase II (KMG-II): from individual species to whole genera.</title>
        <authorList>
            <person name="Goeker M."/>
        </authorList>
    </citation>
    <scope>NUCLEOTIDE SEQUENCE [LARGE SCALE GENOMIC DNA]</scope>
    <source>
        <strain evidence="6 7">DSM 22011</strain>
    </source>
</reference>
<dbReference type="GO" id="GO:0003677">
    <property type="term" value="F:DNA binding"/>
    <property type="evidence" value="ECO:0007669"/>
    <property type="project" value="UniProtKB-KW"/>
</dbReference>
<keyword evidence="7" id="KW-1185">Reference proteome</keyword>
<dbReference type="AlphaFoldDB" id="A0A327YUM0"/>
<evidence type="ECO:0000259" key="5">
    <source>
        <dbReference type="PROSITE" id="PS50931"/>
    </source>
</evidence>
<protein>
    <submittedName>
        <fullName evidence="6">DNA-binding transcriptional LysR family regulator</fullName>
    </submittedName>
</protein>
<proteinExistence type="inferred from homology"/>
<dbReference type="Gene3D" id="1.10.10.10">
    <property type="entry name" value="Winged helix-like DNA-binding domain superfamily/Winged helix DNA-binding domain"/>
    <property type="match status" value="1"/>
</dbReference>
<evidence type="ECO:0000256" key="2">
    <source>
        <dbReference type="ARBA" id="ARBA00023015"/>
    </source>
</evidence>
<evidence type="ECO:0000256" key="1">
    <source>
        <dbReference type="ARBA" id="ARBA00009437"/>
    </source>
</evidence>
<feature type="domain" description="HTH lysR-type" evidence="5">
    <location>
        <begin position="6"/>
        <end position="63"/>
    </location>
</feature>
<dbReference type="InterPro" id="IPR036390">
    <property type="entry name" value="WH_DNA-bd_sf"/>
</dbReference>
<organism evidence="6 7">
    <name type="scientific">Salipiger aestuarii</name>
    <dbReference type="NCBI Taxonomy" id="568098"/>
    <lineage>
        <taxon>Bacteria</taxon>
        <taxon>Pseudomonadati</taxon>
        <taxon>Pseudomonadota</taxon>
        <taxon>Alphaproteobacteria</taxon>
        <taxon>Rhodobacterales</taxon>
        <taxon>Roseobacteraceae</taxon>
        <taxon>Salipiger</taxon>
    </lineage>
</organism>
<keyword evidence="2" id="KW-0805">Transcription regulation</keyword>
<dbReference type="InterPro" id="IPR000847">
    <property type="entry name" value="LysR_HTH_N"/>
</dbReference>
<dbReference type="PROSITE" id="PS50931">
    <property type="entry name" value="HTH_LYSR"/>
    <property type="match status" value="1"/>
</dbReference>
<accession>A0A327YUM0</accession>
<dbReference type="SUPFAM" id="SSF53850">
    <property type="entry name" value="Periplasmic binding protein-like II"/>
    <property type="match status" value="1"/>
</dbReference>
<dbReference type="Proteomes" id="UP000249165">
    <property type="component" value="Unassembled WGS sequence"/>
</dbReference>
<dbReference type="PANTHER" id="PTHR30579">
    <property type="entry name" value="TRANSCRIPTIONAL REGULATOR"/>
    <property type="match status" value="1"/>
</dbReference>
<evidence type="ECO:0000256" key="3">
    <source>
        <dbReference type="ARBA" id="ARBA00023125"/>
    </source>
</evidence>
<dbReference type="InterPro" id="IPR036388">
    <property type="entry name" value="WH-like_DNA-bd_sf"/>
</dbReference>
<dbReference type="SUPFAM" id="SSF46785">
    <property type="entry name" value="Winged helix' DNA-binding domain"/>
    <property type="match status" value="1"/>
</dbReference>
<name>A0A327YUM0_9RHOB</name>
<evidence type="ECO:0000256" key="4">
    <source>
        <dbReference type="ARBA" id="ARBA00023163"/>
    </source>
</evidence>
<dbReference type="PANTHER" id="PTHR30579:SF3">
    <property type="entry name" value="TRANSCRIPTIONAL REGULATORY PROTEIN"/>
    <property type="match status" value="1"/>
</dbReference>